<dbReference type="AlphaFoldDB" id="A0A7Z0VJM3"/>
<dbReference type="OrthoDB" id="5724113at2"/>
<evidence type="ECO:0000313" key="4">
    <source>
        <dbReference type="Proteomes" id="UP000094769"/>
    </source>
</evidence>
<accession>A0A7Z0VJM3</accession>
<feature type="domain" description="AB hydrolase-1" evidence="2">
    <location>
        <begin position="49"/>
        <end position="159"/>
    </location>
</feature>
<dbReference type="Proteomes" id="UP000094769">
    <property type="component" value="Unassembled WGS sequence"/>
</dbReference>
<evidence type="ECO:0000259" key="2">
    <source>
        <dbReference type="Pfam" id="PF00561"/>
    </source>
</evidence>
<gene>
    <name evidence="3" type="ORF">CODIS_30780</name>
</gene>
<evidence type="ECO:0000256" key="1">
    <source>
        <dbReference type="SAM" id="MobiDB-lite"/>
    </source>
</evidence>
<dbReference type="SUPFAM" id="SSF53474">
    <property type="entry name" value="alpha/beta-Hydrolases"/>
    <property type="match status" value="1"/>
</dbReference>
<reference evidence="3 4" key="1">
    <citation type="submission" date="2016-06" db="EMBL/GenBank/DDBJ databases">
        <title>Genome sequence of endosymbiont of Candidatus Endolucinida thiodiazotropha.</title>
        <authorList>
            <person name="Poehlein A."/>
            <person name="Koenig S."/>
            <person name="Heiden S.E."/>
            <person name="Thuermer A."/>
            <person name="Voget S."/>
            <person name="Daniel R."/>
            <person name="Markert S."/>
            <person name="Gros O."/>
            <person name="Schweder T."/>
        </authorList>
    </citation>
    <scope>NUCLEOTIDE SEQUENCE [LARGE SCALE GENOMIC DNA]</scope>
    <source>
        <strain evidence="3 4">COS</strain>
    </source>
</reference>
<dbReference type="PROSITE" id="PS51257">
    <property type="entry name" value="PROKAR_LIPOPROTEIN"/>
    <property type="match status" value="1"/>
</dbReference>
<dbReference type="InterPro" id="IPR000073">
    <property type="entry name" value="AB_hydrolase_1"/>
</dbReference>
<keyword evidence="4" id="KW-1185">Reference proteome</keyword>
<dbReference type="PANTHER" id="PTHR43689:SF8">
    <property type="entry name" value="ALPHA_BETA-HYDROLASES SUPERFAMILY PROTEIN"/>
    <property type="match status" value="1"/>
</dbReference>
<sequence>MKIRFLKDLAVVVIGGCLLTACTTLRHSERVELEGSAVGYTSVGEGDVTIVLESGLGDGMTSWDGIMDELAQISRVFAYSRPGYFPSRASNRSRNPDQVVDELRLLLKQTGHTPPYLLVGHSLGGLYVLNFVERYPGEVAGVVLVDGRHPMMTQACLKRALNGCSMPSLVQSLLPRHAVDEYKAVQTSRLPVTMGDKPLAVISRAPGHGINSAGWDKLWSEMQVDLAELSSRSIHLVARRGGHYVHKDEPDRVIEGINWVLSKVRSDTRIGNDMKGRKGNRGHARLTPVRSIR</sequence>
<dbReference type="InterPro" id="IPR029058">
    <property type="entry name" value="AB_hydrolase_fold"/>
</dbReference>
<dbReference type="RefSeq" id="WP_069126746.1">
    <property type="nucleotide sequence ID" value="NZ_MARB01000018.1"/>
</dbReference>
<comment type="caution">
    <text evidence="3">The sequence shown here is derived from an EMBL/GenBank/DDBJ whole genome shotgun (WGS) entry which is preliminary data.</text>
</comment>
<proteinExistence type="predicted"/>
<organism evidence="3 4">
    <name type="scientific">Candidatus Thiodiazotropha endolucinida</name>
    <dbReference type="NCBI Taxonomy" id="1655433"/>
    <lineage>
        <taxon>Bacteria</taxon>
        <taxon>Pseudomonadati</taxon>
        <taxon>Pseudomonadota</taxon>
        <taxon>Gammaproteobacteria</taxon>
        <taxon>Chromatiales</taxon>
        <taxon>Sedimenticolaceae</taxon>
        <taxon>Candidatus Thiodiazotropha</taxon>
    </lineage>
</organism>
<dbReference type="Pfam" id="PF00561">
    <property type="entry name" value="Abhydrolase_1"/>
    <property type="match status" value="1"/>
</dbReference>
<evidence type="ECO:0000313" key="3">
    <source>
        <dbReference type="EMBL" id="ODJ86759.1"/>
    </source>
</evidence>
<feature type="region of interest" description="Disordered" evidence="1">
    <location>
        <begin position="270"/>
        <end position="293"/>
    </location>
</feature>
<name>A0A7Z0VJM3_9GAMM</name>
<dbReference type="PANTHER" id="PTHR43689">
    <property type="entry name" value="HYDROLASE"/>
    <property type="match status" value="1"/>
</dbReference>
<dbReference type="EMBL" id="MARB01000018">
    <property type="protein sequence ID" value="ODJ86759.1"/>
    <property type="molecule type" value="Genomic_DNA"/>
</dbReference>
<protein>
    <submittedName>
        <fullName evidence="3">2-succinyl-6-hydroxy-2, 4-cyclohexadiene-1-carboxylate synthase</fullName>
    </submittedName>
</protein>
<dbReference type="Gene3D" id="3.40.50.1820">
    <property type="entry name" value="alpha/beta hydrolase"/>
    <property type="match status" value="1"/>
</dbReference>